<feature type="region of interest" description="Disordered" evidence="1">
    <location>
        <begin position="1"/>
        <end position="22"/>
    </location>
</feature>
<evidence type="ECO:0000313" key="3">
    <source>
        <dbReference type="Proteomes" id="UP000228987"/>
    </source>
</evidence>
<gene>
    <name evidence="2" type="ORF">COA71_14595</name>
</gene>
<protein>
    <submittedName>
        <fullName evidence="2">Uncharacterized protein</fullName>
    </submittedName>
</protein>
<sequence>MKKDKIDKRTNNNMTMKSLDKQIRERNEVVDKKLDDLSIDIDKKFAALLESNQKIFQTMAKGKSSEDIYQHADERNVKFKEGDSKADAEVIEVSLTSVDSAEFKEKADQMRFDKEMVEIMVMPSQAVYPDNTFTVSVNGTPKLILRGKKQWLPRNYVEVLLRAKTSSYGNIETINPYTAIKEMSYPETKSHRYPLHIITDKNPKGARWLERVCNDMRV</sequence>
<dbReference type="AlphaFoldDB" id="A0A2A5C5Q6"/>
<evidence type="ECO:0000313" key="2">
    <source>
        <dbReference type="EMBL" id="PCJ39142.1"/>
    </source>
</evidence>
<organism evidence="2 3">
    <name type="scientific">SAR86 cluster bacterium</name>
    <dbReference type="NCBI Taxonomy" id="2030880"/>
    <lineage>
        <taxon>Bacteria</taxon>
        <taxon>Pseudomonadati</taxon>
        <taxon>Pseudomonadota</taxon>
        <taxon>Gammaproteobacteria</taxon>
        <taxon>SAR86 cluster</taxon>
    </lineage>
</organism>
<evidence type="ECO:0000256" key="1">
    <source>
        <dbReference type="SAM" id="MobiDB-lite"/>
    </source>
</evidence>
<comment type="caution">
    <text evidence="2">The sequence shown here is derived from an EMBL/GenBank/DDBJ whole genome shotgun (WGS) entry which is preliminary data.</text>
</comment>
<dbReference type="Proteomes" id="UP000228987">
    <property type="component" value="Unassembled WGS sequence"/>
</dbReference>
<accession>A0A2A5C5Q6</accession>
<proteinExistence type="predicted"/>
<name>A0A2A5C5Q6_9GAMM</name>
<feature type="compositionally biased region" description="Basic and acidic residues" evidence="1">
    <location>
        <begin position="1"/>
        <end position="10"/>
    </location>
</feature>
<reference evidence="3" key="1">
    <citation type="submission" date="2017-08" db="EMBL/GenBank/DDBJ databases">
        <title>A dynamic microbial community with high functional redundancy inhabits the cold, oxic subseafloor aquifer.</title>
        <authorList>
            <person name="Tully B.J."/>
            <person name="Wheat C.G."/>
            <person name="Glazer B.T."/>
            <person name="Huber J.A."/>
        </authorList>
    </citation>
    <scope>NUCLEOTIDE SEQUENCE [LARGE SCALE GENOMIC DNA]</scope>
</reference>
<dbReference type="EMBL" id="NVWI01000018">
    <property type="protein sequence ID" value="PCJ39142.1"/>
    <property type="molecule type" value="Genomic_DNA"/>
</dbReference>